<evidence type="ECO:0000259" key="1">
    <source>
        <dbReference type="Pfam" id="PF18873"/>
    </source>
</evidence>
<evidence type="ECO:0000313" key="3">
    <source>
        <dbReference type="Proteomes" id="UP000070096"/>
    </source>
</evidence>
<feature type="domain" description="Sgo0707 N-terminal" evidence="1">
    <location>
        <begin position="36"/>
        <end position="105"/>
    </location>
</feature>
<reference evidence="2 3" key="1">
    <citation type="submission" date="2016-01" db="EMBL/GenBank/DDBJ databases">
        <title>Highly variable Streptococcus oralis are common among viridans streptococci isolated from primates.</title>
        <authorList>
            <person name="Denapaite D."/>
            <person name="Rieger M."/>
            <person name="Koendgen S."/>
            <person name="Brueckner R."/>
            <person name="Ochigava I."/>
            <person name="Kappeler P."/>
            <person name="Maetz-Rensing K."/>
            <person name="Leendertz F."/>
            <person name="Hakenbeck R."/>
        </authorList>
    </citation>
    <scope>NUCLEOTIDE SEQUENCE [LARGE SCALE GENOMIC DNA]</scope>
    <source>
        <strain evidence="2 3">DD07</strain>
    </source>
</reference>
<dbReference type="EMBL" id="LQRC01000143">
    <property type="protein sequence ID" value="KXT71854.1"/>
    <property type="molecule type" value="Genomic_DNA"/>
</dbReference>
<evidence type="ECO:0000313" key="2">
    <source>
        <dbReference type="EMBL" id="KXT71854.1"/>
    </source>
</evidence>
<dbReference type="Proteomes" id="UP000070096">
    <property type="component" value="Unassembled WGS sequence"/>
</dbReference>
<name>A0A139N7U7_STRGN</name>
<protein>
    <submittedName>
        <fullName evidence="2">Hemagglutinin protein</fullName>
    </submittedName>
</protein>
<dbReference type="InterPro" id="IPR043630">
    <property type="entry name" value="Sgo0707_N1"/>
</dbReference>
<accession>A0A139N7U7</accession>
<organism evidence="2 3">
    <name type="scientific">Streptococcus gordonii</name>
    <dbReference type="NCBI Taxonomy" id="1302"/>
    <lineage>
        <taxon>Bacteria</taxon>
        <taxon>Bacillati</taxon>
        <taxon>Bacillota</taxon>
        <taxon>Bacilli</taxon>
        <taxon>Lactobacillales</taxon>
        <taxon>Streptococcaceae</taxon>
        <taxon>Streptococcus</taxon>
    </lineage>
</organism>
<comment type="caution">
    <text evidence="2">The sequence shown here is derived from an EMBL/GenBank/DDBJ whole genome shotgun (WGS) entry which is preliminary data.</text>
</comment>
<dbReference type="PATRIC" id="fig|1302.21.peg.1070"/>
<gene>
    <name evidence="2" type="ORF">SGODD07_00955</name>
</gene>
<dbReference type="AlphaFoldDB" id="A0A139N7U7"/>
<proteinExistence type="predicted"/>
<sequence length="108" mass="12446">MKMRFTTNFGRKMKAFIGLIVLFFSIFLLPIQSYAALEEIKNGTDISTLDIRKFNLNINNVSVLSKSQSVDQFHLSNPHYEYLSGGAYPGEMENFTLKVDKSKNRIRF</sequence>
<dbReference type="Pfam" id="PF18873">
    <property type="entry name" value="Sgo0707_N1"/>
    <property type="match status" value="1"/>
</dbReference>